<dbReference type="Proteomes" id="UP001311915">
    <property type="component" value="Unassembled WGS sequence"/>
</dbReference>
<dbReference type="AlphaFoldDB" id="A0AAV9K5C7"/>
<dbReference type="PANTHER" id="PTHR48200">
    <property type="entry name" value="PROTEIN, PUTATIVE-RELATED"/>
    <property type="match status" value="1"/>
</dbReference>
<evidence type="ECO:0000259" key="1">
    <source>
        <dbReference type="Pfam" id="PF10536"/>
    </source>
</evidence>
<protein>
    <recommendedName>
        <fullName evidence="1">Aminotransferase-like plant mobile domain-containing protein</fullName>
    </recommendedName>
</protein>
<accession>A0AAV9K5C7</accession>
<dbReference type="PANTHER" id="PTHR48200:SF1">
    <property type="entry name" value="AMINOTRANSFERASE-LIKE PLANT MOBILE DOMAIN-CONTAINING PROTEIN"/>
    <property type="match status" value="1"/>
</dbReference>
<reference evidence="2 3" key="1">
    <citation type="submission" date="2023-10" db="EMBL/GenBank/DDBJ databases">
        <title>Genome-Wide Identification Analysis in wild type Solanum Pinnatisectum Reveals Some Genes Defensing Phytophthora Infestans.</title>
        <authorList>
            <person name="Sun C."/>
        </authorList>
    </citation>
    <scope>NUCLEOTIDE SEQUENCE [LARGE SCALE GENOMIC DNA]</scope>
    <source>
        <strain evidence="2">LQN</strain>
        <tissue evidence="2">Leaf</tissue>
    </source>
</reference>
<keyword evidence="3" id="KW-1185">Reference proteome</keyword>
<feature type="domain" description="Aminotransferase-like plant mobile" evidence="1">
    <location>
        <begin position="37"/>
        <end position="217"/>
    </location>
</feature>
<proteinExistence type="predicted"/>
<dbReference type="Pfam" id="PF10536">
    <property type="entry name" value="PMD"/>
    <property type="match status" value="1"/>
</dbReference>
<evidence type="ECO:0000313" key="3">
    <source>
        <dbReference type="Proteomes" id="UP001311915"/>
    </source>
</evidence>
<gene>
    <name evidence="2" type="ORF">R3W88_029354</name>
</gene>
<dbReference type="InterPro" id="IPR019557">
    <property type="entry name" value="AminoTfrase-like_pln_mobile"/>
</dbReference>
<sequence>MGMCHNSSLLCLKEGWISLEFPYSRFGDEEGHENFHREFVCSLAKSERYRLNAFAVALLGLLVFPMKRGKIHTSLSYVVCMMARGGKTIVPMILAEIIRALTKCTKGKRYLEGCNFLLQLWADEHFYQRANMVDNIRRSMGIKNINHHSRMKYFVSPIGTKDWFMYLRECSATKIQWKYYWLKPRCVIIRGNELYFIKLIGLNGVQPYAPLRVLRQFRQI</sequence>
<name>A0AAV9K5C7_9SOLN</name>
<organism evidence="2 3">
    <name type="scientific">Solanum pinnatisectum</name>
    <name type="common">tansyleaf nightshade</name>
    <dbReference type="NCBI Taxonomy" id="50273"/>
    <lineage>
        <taxon>Eukaryota</taxon>
        <taxon>Viridiplantae</taxon>
        <taxon>Streptophyta</taxon>
        <taxon>Embryophyta</taxon>
        <taxon>Tracheophyta</taxon>
        <taxon>Spermatophyta</taxon>
        <taxon>Magnoliopsida</taxon>
        <taxon>eudicotyledons</taxon>
        <taxon>Gunneridae</taxon>
        <taxon>Pentapetalae</taxon>
        <taxon>asterids</taxon>
        <taxon>lamiids</taxon>
        <taxon>Solanales</taxon>
        <taxon>Solanaceae</taxon>
        <taxon>Solanoideae</taxon>
        <taxon>Solaneae</taxon>
        <taxon>Solanum</taxon>
    </lineage>
</organism>
<dbReference type="EMBL" id="JAWPEI010000012">
    <property type="protein sequence ID" value="KAK4708429.1"/>
    <property type="molecule type" value="Genomic_DNA"/>
</dbReference>
<evidence type="ECO:0000313" key="2">
    <source>
        <dbReference type="EMBL" id="KAK4708429.1"/>
    </source>
</evidence>
<comment type="caution">
    <text evidence="2">The sequence shown here is derived from an EMBL/GenBank/DDBJ whole genome shotgun (WGS) entry which is preliminary data.</text>
</comment>